<feature type="region of interest" description="Disordered" evidence="1">
    <location>
        <begin position="1"/>
        <end position="42"/>
    </location>
</feature>
<sequence>MNDHTVSHGLVNFGLPIPRSRGSRSGSSTTRQLNPNPSTVVEPSERVTVQSAVIGLIASVTRLEREIATHNVALVKARAPISQLSEQLASFKLSVQLLHKCLESNTAGALDMSKGAALVHLDTLIALLTACVMACSELSTRLDHVIKPIEHNNREVIENNAAQPDSPILRKDINRISSLHHPIIMLCNAMQLFLSVRMQGLDDCFNIRDQVPSERVAEIANRSPPAYSIPKPTDDEPPAYTVAMENGNPDRSIQIQPRNWSIFAGFTLNDIKSTDRISLPLTCNELKFGDFYVCFEAHSLDGIYNYHASSATVV</sequence>
<dbReference type="AlphaFoldDB" id="A0A014NCC9"/>
<evidence type="ECO:0000313" key="2">
    <source>
        <dbReference type="EMBL" id="EXU99307.1"/>
    </source>
</evidence>
<protein>
    <submittedName>
        <fullName evidence="2">Uncharacterized protein</fullName>
    </submittedName>
</protein>
<dbReference type="HOGENOM" id="CLU_885912_0_0_1"/>
<name>A0A014NCC9_9HYPO</name>
<organism evidence="2 3">
    <name type="scientific">Metarhizium robertsii</name>
    <dbReference type="NCBI Taxonomy" id="568076"/>
    <lineage>
        <taxon>Eukaryota</taxon>
        <taxon>Fungi</taxon>
        <taxon>Dikarya</taxon>
        <taxon>Ascomycota</taxon>
        <taxon>Pezizomycotina</taxon>
        <taxon>Sordariomycetes</taxon>
        <taxon>Hypocreomycetidae</taxon>
        <taxon>Hypocreales</taxon>
        <taxon>Clavicipitaceae</taxon>
        <taxon>Metarhizium</taxon>
    </lineage>
</organism>
<evidence type="ECO:0000313" key="3">
    <source>
        <dbReference type="Proteomes" id="UP000030151"/>
    </source>
</evidence>
<comment type="caution">
    <text evidence="2">The sequence shown here is derived from an EMBL/GenBank/DDBJ whole genome shotgun (WGS) entry which is preliminary data.</text>
</comment>
<proteinExistence type="predicted"/>
<dbReference type="EMBL" id="JELW01000019">
    <property type="protein sequence ID" value="EXU99307.1"/>
    <property type="molecule type" value="Genomic_DNA"/>
</dbReference>
<accession>A0A014NCC9</accession>
<feature type="compositionally biased region" description="Polar residues" evidence="1">
    <location>
        <begin position="32"/>
        <end position="42"/>
    </location>
</feature>
<evidence type="ECO:0000256" key="1">
    <source>
        <dbReference type="SAM" id="MobiDB-lite"/>
    </source>
</evidence>
<dbReference type="Proteomes" id="UP000030151">
    <property type="component" value="Unassembled WGS sequence"/>
</dbReference>
<feature type="compositionally biased region" description="Low complexity" evidence="1">
    <location>
        <begin position="19"/>
        <end position="31"/>
    </location>
</feature>
<reference evidence="2 3" key="1">
    <citation type="submission" date="2014-02" db="EMBL/GenBank/DDBJ databases">
        <title>The genome sequence of the entomopathogenic fungus Metarhizium robertsii ARSEF 2575.</title>
        <authorList>
            <person name="Giuliano Garisto Donzelli B."/>
            <person name="Roe B.A."/>
            <person name="Macmil S.L."/>
            <person name="Krasnoff S.B."/>
            <person name="Gibson D.M."/>
        </authorList>
    </citation>
    <scope>NUCLEOTIDE SEQUENCE [LARGE SCALE GENOMIC DNA]</scope>
    <source>
        <strain evidence="2 3">ARSEF 2575</strain>
    </source>
</reference>
<gene>
    <name evidence="2" type="ORF">X797_007442</name>
</gene>